<dbReference type="RefSeq" id="WP_237377194.1">
    <property type="nucleotide sequence ID" value="NZ_CP071793.1"/>
</dbReference>
<comment type="similarity">
    <text evidence="3">Belongs to the CheD family.</text>
</comment>
<dbReference type="CDD" id="cd16352">
    <property type="entry name" value="CheD"/>
    <property type="match status" value="1"/>
</dbReference>
<evidence type="ECO:0000256" key="1">
    <source>
        <dbReference type="ARBA" id="ARBA00022500"/>
    </source>
</evidence>
<dbReference type="EMBL" id="CP071793">
    <property type="protein sequence ID" value="QTD47525.1"/>
    <property type="molecule type" value="Genomic_DNA"/>
</dbReference>
<evidence type="ECO:0000256" key="3">
    <source>
        <dbReference type="HAMAP-Rule" id="MF_01440"/>
    </source>
</evidence>
<protein>
    <recommendedName>
        <fullName evidence="3">Probable chemoreceptor glutamine deamidase CheD</fullName>
        <ecNumber evidence="3">3.5.1.44</ecNumber>
    </recommendedName>
</protein>
<dbReference type="Gene3D" id="3.30.1330.200">
    <property type="match status" value="1"/>
</dbReference>
<sequence length="175" mass="19381">MNKTECTRREPDSSFIKPGYGFVPSEFARLWTVVGATVAVTLHDSRRGIGGMTHYCLPHLRQGQPATSLYAIPALSWLIRQFLMTGSNRADLEAQVFGGAENRDHADYRPQLHKENVQVGVDTLTKNGITISTMDVGGNRGRKVIFNCLTGESVVARVAQIRRTDWYPRLSSGTS</sequence>
<dbReference type="PANTHER" id="PTHR35147">
    <property type="entry name" value="CHEMORECEPTOR GLUTAMINE DEAMIDASE CHED-RELATED"/>
    <property type="match status" value="1"/>
</dbReference>
<dbReference type="Proteomes" id="UP000663929">
    <property type="component" value="Chromosome"/>
</dbReference>
<dbReference type="HAMAP" id="MF_01440">
    <property type="entry name" value="CheD"/>
    <property type="match status" value="1"/>
</dbReference>
<dbReference type="GO" id="GO:0006935">
    <property type="term" value="P:chemotaxis"/>
    <property type="evidence" value="ECO:0007669"/>
    <property type="project" value="UniProtKB-UniRule"/>
</dbReference>
<dbReference type="EC" id="3.5.1.44" evidence="3"/>
<keyword evidence="1 3" id="KW-0145">Chemotaxis</keyword>
<accession>A0A8A4TLP5</accession>
<comment type="function">
    <text evidence="3">Probably deamidates glutamine residues to glutamate on methyl-accepting chemotaxis receptors (MCPs), playing an important role in chemotaxis.</text>
</comment>
<reference evidence="4" key="1">
    <citation type="submission" date="2021-03" db="EMBL/GenBank/DDBJ databases">
        <title>Acanthopleuribacteraceae sp. M133.</title>
        <authorList>
            <person name="Wang G."/>
        </authorList>
    </citation>
    <scope>NUCLEOTIDE SEQUENCE</scope>
    <source>
        <strain evidence="4">M133</strain>
    </source>
</reference>
<dbReference type="GO" id="GO:0050568">
    <property type="term" value="F:protein-glutamine glutaminase activity"/>
    <property type="evidence" value="ECO:0007669"/>
    <property type="project" value="UniProtKB-UniRule"/>
</dbReference>
<gene>
    <name evidence="3" type="primary">cheD</name>
    <name evidence="4" type="ORF">J3U87_18175</name>
</gene>
<dbReference type="InterPro" id="IPR038592">
    <property type="entry name" value="CheD-like_sf"/>
</dbReference>
<dbReference type="AlphaFoldDB" id="A0A8A4TLP5"/>
<dbReference type="InterPro" id="IPR011324">
    <property type="entry name" value="Cytotoxic_necrot_fac-like_cat"/>
</dbReference>
<evidence type="ECO:0000313" key="4">
    <source>
        <dbReference type="EMBL" id="QTD47525.1"/>
    </source>
</evidence>
<evidence type="ECO:0000256" key="2">
    <source>
        <dbReference type="ARBA" id="ARBA00022801"/>
    </source>
</evidence>
<dbReference type="KEGG" id="scor:J3U87_18175"/>
<evidence type="ECO:0000313" key="5">
    <source>
        <dbReference type="Proteomes" id="UP000663929"/>
    </source>
</evidence>
<name>A0A8A4TLP5_SULCO</name>
<dbReference type="SUPFAM" id="SSF64438">
    <property type="entry name" value="CNF1/YfiH-like putative cysteine hydrolases"/>
    <property type="match status" value="1"/>
</dbReference>
<dbReference type="Pfam" id="PF03975">
    <property type="entry name" value="CheD"/>
    <property type="match status" value="1"/>
</dbReference>
<comment type="catalytic activity">
    <reaction evidence="3">
        <text>L-glutaminyl-[protein] + H2O = L-glutamyl-[protein] + NH4(+)</text>
        <dbReference type="Rhea" id="RHEA:16441"/>
        <dbReference type="Rhea" id="RHEA-COMP:10207"/>
        <dbReference type="Rhea" id="RHEA-COMP:10208"/>
        <dbReference type="ChEBI" id="CHEBI:15377"/>
        <dbReference type="ChEBI" id="CHEBI:28938"/>
        <dbReference type="ChEBI" id="CHEBI:29973"/>
        <dbReference type="ChEBI" id="CHEBI:30011"/>
        <dbReference type="EC" id="3.5.1.44"/>
    </reaction>
</comment>
<organism evidence="4 5">
    <name type="scientific">Sulfidibacter corallicola</name>
    <dbReference type="NCBI Taxonomy" id="2818388"/>
    <lineage>
        <taxon>Bacteria</taxon>
        <taxon>Pseudomonadati</taxon>
        <taxon>Acidobacteriota</taxon>
        <taxon>Holophagae</taxon>
        <taxon>Acanthopleuribacterales</taxon>
        <taxon>Acanthopleuribacteraceae</taxon>
        <taxon>Sulfidibacter</taxon>
    </lineage>
</organism>
<keyword evidence="5" id="KW-1185">Reference proteome</keyword>
<keyword evidence="2 3" id="KW-0378">Hydrolase</keyword>
<dbReference type="PANTHER" id="PTHR35147:SF1">
    <property type="entry name" value="CHEMORECEPTOR GLUTAMINE DEAMIDASE CHED-RELATED"/>
    <property type="match status" value="1"/>
</dbReference>
<proteinExistence type="inferred from homology"/>
<dbReference type="InterPro" id="IPR005659">
    <property type="entry name" value="Chemorcpt_Glu_NH3ase_CheD"/>
</dbReference>